<proteinExistence type="predicted"/>
<evidence type="ECO:0000313" key="2">
    <source>
        <dbReference type="Proteomes" id="UP000001070"/>
    </source>
</evidence>
<protein>
    <submittedName>
        <fullName evidence="1">GH22487</fullName>
    </submittedName>
</protein>
<dbReference type="EMBL" id="CH918248">
    <property type="protein sequence ID" value="EDW04968.1"/>
    <property type="molecule type" value="Genomic_DNA"/>
</dbReference>
<accession>B4K205</accession>
<reference evidence="1 2" key="1">
    <citation type="journal article" date="2007" name="Nature">
        <title>Evolution of genes and genomes on the Drosophila phylogeny.</title>
        <authorList>
            <consortium name="Drosophila 12 Genomes Consortium"/>
            <person name="Clark A.G."/>
            <person name="Eisen M.B."/>
            <person name="Smith D.R."/>
            <person name="Bergman C.M."/>
            <person name="Oliver B."/>
            <person name="Markow T.A."/>
            <person name="Kaufman T.C."/>
            <person name="Kellis M."/>
            <person name="Gelbart W."/>
            <person name="Iyer V.N."/>
            <person name="Pollard D.A."/>
            <person name="Sackton T.B."/>
            <person name="Larracuente A.M."/>
            <person name="Singh N.D."/>
            <person name="Abad J.P."/>
            <person name="Abt D.N."/>
            <person name="Adryan B."/>
            <person name="Aguade M."/>
            <person name="Akashi H."/>
            <person name="Anderson W.W."/>
            <person name="Aquadro C.F."/>
            <person name="Ardell D.H."/>
            <person name="Arguello R."/>
            <person name="Artieri C.G."/>
            <person name="Barbash D.A."/>
            <person name="Barker D."/>
            <person name="Barsanti P."/>
            <person name="Batterham P."/>
            <person name="Batzoglou S."/>
            <person name="Begun D."/>
            <person name="Bhutkar A."/>
            <person name="Blanco E."/>
            <person name="Bosak S.A."/>
            <person name="Bradley R.K."/>
            <person name="Brand A.D."/>
            <person name="Brent M.R."/>
            <person name="Brooks A.N."/>
            <person name="Brown R.H."/>
            <person name="Butlin R.K."/>
            <person name="Caggese C."/>
            <person name="Calvi B.R."/>
            <person name="Bernardo de Carvalho A."/>
            <person name="Caspi A."/>
            <person name="Castrezana S."/>
            <person name="Celniker S.E."/>
            <person name="Chang J.L."/>
            <person name="Chapple C."/>
            <person name="Chatterji S."/>
            <person name="Chinwalla A."/>
            <person name="Civetta A."/>
            <person name="Clifton S.W."/>
            <person name="Comeron J.M."/>
            <person name="Costello J.C."/>
            <person name="Coyne J.A."/>
            <person name="Daub J."/>
            <person name="David R.G."/>
            <person name="Delcher A.L."/>
            <person name="Delehaunty K."/>
            <person name="Do C.B."/>
            <person name="Ebling H."/>
            <person name="Edwards K."/>
            <person name="Eickbush T."/>
            <person name="Evans J.D."/>
            <person name="Filipski A."/>
            <person name="Findeiss S."/>
            <person name="Freyhult E."/>
            <person name="Fulton L."/>
            <person name="Fulton R."/>
            <person name="Garcia A.C."/>
            <person name="Gardiner A."/>
            <person name="Garfield D.A."/>
            <person name="Garvin B.E."/>
            <person name="Gibson G."/>
            <person name="Gilbert D."/>
            <person name="Gnerre S."/>
            <person name="Godfrey J."/>
            <person name="Good R."/>
            <person name="Gotea V."/>
            <person name="Gravely B."/>
            <person name="Greenberg A.J."/>
            <person name="Griffiths-Jones S."/>
            <person name="Gross S."/>
            <person name="Guigo R."/>
            <person name="Gustafson E.A."/>
            <person name="Haerty W."/>
            <person name="Hahn M.W."/>
            <person name="Halligan D.L."/>
            <person name="Halpern A.L."/>
            <person name="Halter G.M."/>
            <person name="Han M.V."/>
            <person name="Heger A."/>
            <person name="Hillier L."/>
            <person name="Hinrichs A.S."/>
            <person name="Holmes I."/>
            <person name="Hoskins R.A."/>
            <person name="Hubisz M.J."/>
            <person name="Hultmark D."/>
            <person name="Huntley M.A."/>
            <person name="Jaffe D.B."/>
            <person name="Jagadeeshan S."/>
            <person name="Jeck W.R."/>
            <person name="Johnson J."/>
            <person name="Jones C.D."/>
            <person name="Jordan W.C."/>
            <person name="Karpen G.H."/>
            <person name="Kataoka E."/>
            <person name="Keightley P.D."/>
            <person name="Kheradpour P."/>
            <person name="Kirkness E.F."/>
            <person name="Koerich L.B."/>
            <person name="Kristiansen K."/>
            <person name="Kudrna D."/>
            <person name="Kulathinal R.J."/>
            <person name="Kumar S."/>
            <person name="Kwok R."/>
            <person name="Lander E."/>
            <person name="Langley C.H."/>
            <person name="Lapoint R."/>
            <person name="Lazzaro B.P."/>
            <person name="Lee S.J."/>
            <person name="Levesque L."/>
            <person name="Li R."/>
            <person name="Lin C.F."/>
            <person name="Lin M.F."/>
            <person name="Lindblad-Toh K."/>
            <person name="Llopart A."/>
            <person name="Long M."/>
            <person name="Low L."/>
            <person name="Lozovsky E."/>
            <person name="Lu J."/>
            <person name="Luo M."/>
            <person name="Machado C.A."/>
            <person name="Makalowski W."/>
            <person name="Marzo M."/>
            <person name="Matsuda M."/>
            <person name="Matzkin L."/>
            <person name="McAllister B."/>
            <person name="McBride C.S."/>
            <person name="McKernan B."/>
            <person name="McKernan K."/>
            <person name="Mendez-Lago M."/>
            <person name="Minx P."/>
            <person name="Mollenhauer M.U."/>
            <person name="Montooth K."/>
            <person name="Mount S.M."/>
            <person name="Mu X."/>
            <person name="Myers E."/>
            <person name="Negre B."/>
            <person name="Newfeld S."/>
            <person name="Nielsen R."/>
            <person name="Noor M.A."/>
            <person name="O'Grady P."/>
            <person name="Pachter L."/>
            <person name="Papaceit M."/>
            <person name="Parisi M.J."/>
            <person name="Parisi M."/>
            <person name="Parts L."/>
            <person name="Pedersen J.S."/>
            <person name="Pesole G."/>
            <person name="Phillippy A.M."/>
            <person name="Ponting C.P."/>
            <person name="Pop M."/>
            <person name="Porcelli D."/>
            <person name="Powell J.R."/>
            <person name="Prohaska S."/>
            <person name="Pruitt K."/>
            <person name="Puig M."/>
            <person name="Quesneville H."/>
            <person name="Ram K.R."/>
            <person name="Rand D."/>
            <person name="Rasmussen M.D."/>
            <person name="Reed L.K."/>
            <person name="Reenan R."/>
            <person name="Reily A."/>
            <person name="Remington K.A."/>
            <person name="Rieger T.T."/>
            <person name="Ritchie M.G."/>
            <person name="Robin C."/>
            <person name="Rogers Y.H."/>
            <person name="Rohde C."/>
            <person name="Rozas J."/>
            <person name="Rubenfield M.J."/>
            <person name="Ruiz A."/>
            <person name="Russo S."/>
            <person name="Salzberg S.L."/>
            <person name="Sanchez-Gracia A."/>
            <person name="Saranga D.J."/>
            <person name="Sato H."/>
            <person name="Schaeffer S.W."/>
            <person name="Schatz M.C."/>
            <person name="Schlenke T."/>
            <person name="Schwartz R."/>
            <person name="Segarra C."/>
            <person name="Singh R.S."/>
            <person name="Sirot L."/>
            <person name="Sirota M."/>
            <person name="Sisneros N.B."/>
            <person name="Smith C.D."/>
            <person name="Smith T.F."/>
            <person name="Spieth J."/>
            <person name="Stage D.E."/>
            <person name="Stark A."/>
            <person name="Stephan W."/>
            <person name="Strausberg R.L."/>
            <person name="Strempel S."/>
            <person name="Sturgill D."/>
            <person name="Sutton G."/>
            <person name="Sutton G.G."/>
            <person name="Tao W."/>
            <person name="Teichmann S."/>
            <person name="Tobari Y.N."/>
            <person name="Tomimura Y."/>
            <person name="Tsolas J.M."/>
            <person name="Valente V.L."/>
            <person name="Venter E."/>
            <person name="Venter J.C."/>
            <person name="Vicario S."/>
            <person name="Vieira F.G."/>
            <person name="Vilella A.J."/>
            <person name="Villasante A."/>
            <person name="Walenz B."/>
            <person name="Wang J."/>
            <person name="Wasserman M."/>
            <person name="Watts T."/>
            <person name="Wilson D."/>
            <person name="Wilson R.K."/>
            <person name="Wing R.A."/>
            <person name="Wolfner M.F."/>
            <person name="Wong A."/>
            <person name="Wong G.K."/>
            <person name="Wu C.I."/>
            <person name="Wu G."/>
            <person name="Yamamoto D."/>
            <person name="Yang H.P."/>
            <person name="Yang S.P."/>
            <person name="Yorke J.A."/>
            <person name="Yoshida K."/>
            <person name="Zdobnov E."/>
            <person name="Zhang P."/>
            <person name="Zhang Y."/>
            <person name="Zimin A.V."/>
            <person name="Baldwin J."/>
            <person name="Abdouelleil A."/>
            <person name="Abdulkadir J."/>
            <person name="Abebe A."/>
            <person name="Abera B."/>
            <person name="Abreu J."/>
            <person name="Acer S.C."/>
            <person name="Aftuck L."/>
            <person name="Alexander A."/>
            <person name="An P."/>
            <person name="Anderson E."/>
            <person name="Anderson S."/>
            <person name="Arachi H."/>
            <person name="Azer M."/>
            <person name="Bachantsang P."/>
            <person name="Barry A."/>
            <person name="Bayul T."/>
            <person name="Berlin A."/>
            <person name="Bessette D."/>
            <person name="Bloom T."/>
            <person name="Blye J."/>
            <person name="Boguslavskiy L."/>
            <person name="Bonnet C."/>
            <person name="Boukhgalter B."/>
            <person name="Bourzgui I."/>
            <person name="Brown A."/>
            <person name="Cahill P."/>
            <person name="Channer S."/>
            <person name="Cheshatsang Y."/>
            <person name="Chuda L."/>
            <person name="Citroen M."/>
            <person name="Collymore A."/>
            <person name="Cooke P."/>
            <person name="Costello M."/>
            <person name="D'Aco K."/>
            <person name="Daza R."/>
            <person name="De Haan G."/>
            <person name="DeGray S."/>
            <person name="DeMaso C."/>
            <person name="Dhargay N."/>
            <person name="Dooley K."/>
            <person name="Dooley E."/>
            <person name="Doricent M."/>
            <person name="Dorje P."/>
            <person name="Dorjee K."/>
            <person name="Dupes A."/>
            <person name="Elong R."/>
            <person name="Falk J."/>
            <person name="Farina A."/>
            <person name="Faro S."/>
            <person name="Ferguson D."/>
            <person name="Fisher S."/>
            <person name="Foley C.D."/>
            <person name="Franke A."/>
            <person name="Friedrich D."/>
            <person name="Gadbois L."/>
            <person name="Gearin G."/>
            <person name="Gearin C.R."/>
            <person name="Giannoukos G."/>
            <person name="Goode T."/>
            <person name="Graham J."/>
            <person name="Grandbois E."/>
            <person name="Grewal S."/>
            <person name="Gyaltsen K."/>
            <person name="Hafez N."/>
            <person name="Hagos B."/>
            <person name="Hall J."/>
            <person name="Henson C."/>
            <person name="Hollinger A."/>
            <person name="Honan T."/>
            <person name="Huard M.D."/>
            <person name="Hughes L."/>
            <person name="Hurhula B."/>
            <person name="Husby M.E."/>
            <person name="Kamat A."/>
            <person name="Kanga B."/>
            <person name="Kashin S."/>
            <person name="Khazanovich D."/>
            <person name="Kisner P."/>
            <person name="Lance K."/>
            <person name="Lara M."/>
            <person name="Lee W."/>
            <person name="Lennon N."/>
            <person name="Letendre F."/>
            <person name="LeVine R."/>
            <person name="Lipovsky A."/>
            <person name="Liu X."/>
            <person name="Liu J."/>
            <person name="Liu S."/>
            <person name="Lokyitsang T."/>
            <person name="Lokyitsang Y."/>
            <person name="Lubonja R."/>
            <person name="Lui A."/>
            <person name="MacDonald P."/>
            <person name="Magnisalis V."/>
            <person name="Maru K."/>
            <person name="Matthews C."/>
            <person name="McCusker W."/>
            <person name="McDonough S."/>
            <person name="Mehta T."/>
            <person name="Meldrim J."/>
            <person name="Meneus L."/>
            <person name="Mihai O."/>
            <person name="Mihalev A."/>
            <person name="Mihova T."/>
            <person name="Mittelman R."/>
            <person name="Mlenga V."/>
            <person name="Montmayeur A."/>
            <person name="Mulrain L."/>
            <person name="Navidi A."/>
            <person name="Naylor J."/>
            <person name="Negash T."/>
            <person name="Nguyen T."/>
            <person name="Nguyen N."/>
            <person name="Nicol R."/>
            <person name="Norbu C."/>
            <person name="Norbu N."/>
            <person name="Novod N."/>
            <person name="O'Neill B."/>
            <person name="Osman S."/>
            <person name="Markiewicz E."/>
            <person name="Oyono O.L."/>
            <person name="Patti C."/>
            <person name="Phunkhang P."/>
            <person name="Pierre F."/>
            <person name="Priest M."/>
            <person name="Raghuraman S."/>
            <person name="Rege F."/>
            <person name="Reyes R."/>
            <person name="Rise C."/>
            <person name="Rogov P."/>
            <person name="Ross K."/>
            <person name="Ryan E."/>
            <person name="Settipalli S."/>
            <person name="Shea T."/>
            <person name="Sherpa N."/>
            <person name="Shi L."/>
            <person name="Shih D."/>
            <person name="Sparrow T."/>
            <person name="Spaulding J."/>
            <person name="Stalker J."/>
            <person name="Stange-Thomann N."/>
            <person name="Stavropoulos S."/>
            <person name="Stone C."/>
            <person name="Strader C."/>
            <person name="Tesfaye S."/>
            <person name="Thomson T."/>
            <person name="Thoulutsang Y."/>
            <person name="Thoulutsang D."/>
            <person name="Topham K."/>
            <person name="Topping I."/>
            <person name="Tsamla T."/>
            <person name="Vassiliev H."/>
            <person name="Vo A."/>
            <person name="Wangchuk T."/>
            <person name="Wangdi T."/>
            <person name="Weiand M."/>
            <person name="Wilkinson J."/>
            <person name="Wilson A."/>
            <person name="Yadav S."/>
            <person name="Young G."/>
            <person name="Yu Q."/>
            <person name="Zembek L."/>
            <person name="Zhong D."/>
            <person name="Zimmer A."/>
            <person name="Zwirko Z."/>
            <person name="Jaffe D.B."/>
            <person name="Alvarez P."/>
            <person name="Brockman W."/>
            <person name="Butler J."/>
            <person name="Chin C."/>
            <person name="Gnerre S."/>
            <person name="Grabherr M."/>
            <person name="Kleber M."/>
            <person name="Mauceli E."/>
            <person name="MacCallum I."/>
        </authorList>
    </citation>
    <scope>NUCLEOTIDE SEQUENCE [LARGE SCALE GENOMIC DNA]</scope>
    <source>
        <strain evidence="2">Tucson 15287-2541.00</strain>
    </source>
</reference>
<evidence type="ECO:0000313" key="1">
    <source>
        <dbReference type="EMBL" id="EDW04968.1"/>
    </source>
</evidence>
<name>B4K205_DROGR</name>
<dbReference type="HOGENOM" id="CLU_3016394_0_0_1"/>
<dbReference type="AlphaFoldDB" id="B4K205"/>
<gene>
    <name evidence="1" type="primary">Dgri\GH22487</name>
    <name evidence="1" type="ORF">Dgri_GH22487</name>
</gene>
<sequence length="56" mass="5605">MALPHQISACCQPLALPPVTASALGSTSVFIDNSFKWLLAMCSGSGSGSSSSSSCL</sequence>
<dbReference type="Proteomes" id="UP000001070">
    <property type="component" value="Unassembled WGS sequence"/>
</dbReference>
<keyword evidence="2" id="KW-1185">Reference proteome</keyword>
<organism evidence="2">
    <name type="scientific">Drosophila grimshawi</name>
    <name type="common">Hawaiian fruit fly</name>
    <name type="synonym">Idiomyia grimshawi</name>
    <dbReference type="NCBI Taxonomy" id="7222"/>
    <lineage>
        <taxon>Eukaryota</taxon>
        <taxon>Metazoa</taxon>
        <taxon>Ecdysozoa</taxon>
        <taxon>Arthropoda</taxon>
        <taxon>Hexapoda</taxon>
        <taxon>Insecta</taxon>
        <taxon>Pterygota</taxon>
        <taxon>Neoptera</taxon>
        <taxon>Endopterygota</taxon>
        <taxon>Diptera</taxon>
        <taxon>Brachycera</taxon>
        <taxon>Muscomorpha</taxon>
        <taxon>Ephydroidea</taxon>
        <taxon>Drosophilidae</taxon>
        <taxon>Drosophila</taxon>
        <taxon>Hawaiian Drosophila</taxon>
    </lineage>
</organism>
<dbReference type="InParanoid" id="B4K205"/>